<dbReference type="InterPro" id="IPR007352">
    <property type="entry name" value="DUF420"/>
</dbReference>
<sequence length="192" mass="21871">MQFNDKLIFRLVTAISVFVFVVVVILESKVIPAPTVLPAFTPFLPKLNATLNGTCSLLLIISLWCIMHGKVTAHKRINILAFCLSALFLVSYILFHWLAPETKYGDLNGDHILSADEKAASGNIRYVYYLILVTHIILAAGVLPLILLSFYRGLQMQVEKHRKLVRWTFPIWLYVTITGVIVYILISPYYRF</sequence>
<evidence type="ECO:0000313" key="1">
    <source>
        <dbReference type="EMBL" id="QQL48717.1"/>
    </source>
</evidence>
<gene>
    <name evidence="1" type="ORF">GO620_011055</name>
</gene>
<proteinExistence type="predicted"/>
<dbReference type="PANTHER" id="PTHR37692">
    <property type="entry name" value="HYPOTHETICAL MEMBRANE SPANNING PROTEIN"/>
    <property type="match status" value="1"/>
</dbReference>
<dbReference type="KEGG" id="mgik:GO620_011055"/>
<dbReference type="EMBL" id="CP066775">
    <property type="protein sequence ID" value="QQL48717.1"/>
    <property type="molecule type" value="Genomic_DNA"/>
</dbReference>
<organism evidence="1 2">
    <name type="scientific">Mucilaginibacter ginkgonis</name>
    <dbReference type="NCBI Taxonomy" id="2682091"/>
    <lineage>
        <taxon>Bacteria</taxon>
        <taxon>Pseudomonadati</taxon>
        <taxon>Bacteroidota</taxon>
        <taxon>Sphingobacteriia</taxon>
        <taxon>Sphingobacteriales</taxon>
        <taxon>Sphingobacteriaceae</taxon>
        <taxon>Mucilaginibacter</taxon>
    </lineage>
</organism>
<dbReference type="Proteomes" id="UP000429232">
    <property type="component" value="Chromosome"/>
</dbReference>
<reference evidence="1 2" key="1">
    <citation type="submission" date="2020-12" db="EMBL/GenBank/DDBJ databases">
        <title>HMF7856_wgs.fasta genome submission.</title>
        <authorList>
            <person name="Kang H."/>
            <person name="Kim H."/>
            <person name="Joh K."/>
        </authorList>
    </citation>
    <scope>NUCLEOTIDE SEQUENCE [LARGE SCALE GENOMIC DNA]</scope>
    <source>
        <strain evidence="1 2">HMF7856</strain>
    </source>
</reference>
<dbReference type="RefSeq" id="WP_157525420.1">
    <property type="nucleotide sequence ID" value="NZ_CP066775.1"/>
</dbReference>
<dbReference type="PANTHER" id="PTHR37692:SF1">
    <property type="entry name" value="DUF420 DOMAIN-CONTAINING PROTEIN"/>
    <property type="match status" value="1"/>
</dbReference>
<name>A0A6I4HZR7_9SPHI</name>
<protein>
    <submittedName>
        <fullName evidence="1">DUF420 domain-containing protein</fullName>
    </submittedName>
</protein>
<dbReference type="Pfam" id="PF04238">
    <property type="entry name" value="DUF420"/>
    <property type="match status" value="1"/>
</dbReference>
<accession>A0A6I4HZR7</accession>
<evidence type="ECO:0000313" key="2">
    <source>
        <dbReference type="Proteomes" id="UP000429232"/>
    </source>
</evidence>
<dbReference type="AlphaFoldDB" id="A0A6I4HZR7"/>
<keyword evidence="2" id="KW-1185">Reference proteome</keyword>